<accession>A0A6L2PBU2</accession>
<reference evidence="2" key="1">
    <citation type="journal article" date="2019" name="Sci. Rep.">
        <title>Draft genome of Tanacetum cinerariifolium, the natural source of mosquito coil.</title>
        <authorList>
            <person name="Yamashiro T."/>
            <person name="Shiraishi A."/>
            <person name="Satake H."/>
            <person name="Nakayama K."/>
        </authorList>
    </citation>
    <scope>NUCLEOTIDE SEQUENCE</scope>
</reference>
<dbReference type="GO" id="GO:0003964">
    <property type="term" value="F:RNA-directed DNA polymerase activity"/>
    <property type="evidence" value="ECO:0007669"/>
    <property type="project" value="UniProtKB-KW"/>
</dbReference>
<sequence length="131" mass="15105">MKRKRLKGIFEGFLKGSREITSSKPTNLHEVIYMARELVEQAVQGKAAKVSESNKMKWEDQQGNNHHQQQNQRQKTAKAYVAAPAEGRGYAGNLSWCNRCKAHHQPECDMLWLWGEWTLQGQVSKRKKPVE</sequence>
<organism evidence="2">
    <name type="scientific">Tanacetum cinerariifolium</name>
    <name type="common">Dalmatian daisy</name>
    <name type="synonym">Chrysanthemum cinerariifolium</name>
    <dbReference type="NCBI Taxonomy" id="118510"/>
    <lineage>
        <taxon>Eukaryota</taxon>
        <taxon>Viridiplantae</taxon>
        <taxon>Streptophyta</taxon>
        <taxon>Embryophyta</taxon>
        <taxon>Tracheophyta</taxon>
        <taxon>Spermatophyta</taxon>
        <taxon>Magnoliopsida</taxon>
        <taxon>eudicotyledons</taxon>
        <taxon>Gunneridae</taxon>
        <taxon>Pentapetalae</taxon>
        <taxon>asterids</taxon>
        <taxon>campanulids</taxon>
        <taxon>Asterales</taxon>
        <taxon>Asteraceae</taxon>
        <taxon>Asteroideae</taxon>
        <taxon>Anthemideae</taxon>
        <taxon>Anthemidinae</taxon>
        <taxon>Tanacetum</taxon>
    </lineage>
</organism>
<keyword evidence="2" id="KW-0695">RNA-directed DNA polymerase</keyword>
<proteinExistence type="predicted"/>
<feature type="compositionally biased region" description="Low complexity" evidence="1">
    <location>
        <begin position="61"/>
        <end position="74"/>
    </location>
</feature>
<protein>
    <submittedName>
        <fullName evidence="2">Reverse transcriptase domain-containing protein</fullName>
    </submittedName>
</protein>
<gene>
    <name evidence="2" type="ORF">Tci_065922</name>
</gene>
<dbReference type="AlphaFoldDB" id="A0A6L2PBU2"/>
<name>A0A6L2PBU2_TANCI</name>
<keyword evidence="2" id="KW-0548">Nucleotidyltransferase</keyword>
<evidence type="ECO:0000256" key="1">
    <source>
        <dbReference type="SAM" id="MobiDB-lite"/>
    </source>
</evidence>
<evidence type="ECO:0000313" key="2">
    <source>
        <dbReference type="EMBL" id="GEU93944.1"/>
    </source>
</evidence>
<dbReference type="EMBL" id="BKCJ010010960">
    <property type="protein sequence ID" value="GEU93944.1"/>
    <property type="molecule type" value="Genomic_DNA"/>
</dbReference>
<comment type="caution">
    <text evidence="2">The sequence shown here is derived from an EMBL/GenBank/DDBJ whole genome shotgun (WGS) entry which is preliminary data.</text>
</comment>
<feature type="region of interest" description="Disordered" evidence="1">
    <location>
        <begin position="45"/>
        <end position="79"/>
    </location>
</feature>
<keyword evidence="2" id="KW-0808">Transferase</keyword>